<dbReference type="PANTHER" id="PTHR21310">
    <property type="entry name" value="AMINOGLYCOSIDE PHOSPHOTRANSFERASE-RELATED-RELATED"/>
    <property type="match status" value="1"/>
</dbReference>
<dbReference type="SUPFAM" id="SSF56112">
    <property type="entry name" value="Protein kinase-like (PK-like)"/>
    <property type="match status" value="1"/>
</dbReference>
<dbReference type="InterPro" id="IPR016259">
    <property type="entry name" value="Hygromycin-B_Kinase"/>
</dbReference>
<dbReference type="AlphaFoldDB" id="A0A074LQ72"/>
<protein>
    <recommendedName>
        <fullName evidence="1">Aminoglycoside phosphotransferase domain-containing protein</fullName>
    </recommendedName>
</protein>
<dbReference type="STRING" id="1157490.EL26_17655"/>
<dbReference type="OrthoDB" id="334783at2"/>
<sequence>MFVFEGRVWEPTPLGKQTHNGVFAVERYILKTYHTRWKQAHEKFAMRALAGVLPVPEIVDEGMWEERPFLLMTKLPGETADGLWRFFSHEEKKKLVRTAGQWLRKMHDTLPMSFIGLIDEHGKSRGGYFSGWGDYLSADVQRWRGMLEKEGVSDAGLLQRMTSRVVSRQSELNELRLTAFLHRDFGLRNLLVTGDGSLSGVIDFEHGLAGDPWSDLVRMTAERLFFEEELLQVYTSAYLGREMTPAERDRLVTYLAHHAVSQFGYGWREGVEEEIEHARRLMRWVAAQDGGW</sequence>
<dbReference type="InterPro" id="IPR002575">
    <property type="entry name" value="Aminoglycoside_PTrfase"/>
</dbReference>
<gene>
    <name evidence="2" type="ORF">EL26_17655</name>
</gene>
<organism evidence="2 3">
    <name type="scientific">Tumebacillus flagellatus</name>
    <dbReference type="NCBI Taxonomy" id="1157490"/>
    <lineage>
        <taxon>Bacteria</taxon>
        <taxon>Bacillati</taxon>
        <taxon>Bacillota</taxon>
        <taxon>Bacilli</taxon>
        <taxon>Bacillales</taxon>
        <taxon>Alicyclobacillaceae</taxon>
        <taxon>Tumebacillus</taxon>
    </lineage>
</organism>
<feature type="domain" description="Aminoglycoside phosphotransferase" evidence="1">
    <location>
        <begin position="13"/>
        <end position="241"/>
    </location>
</feature>
<dbReference type="Gene3D" id="3.90.1200.10">
    <property type="match status" value="1"/>
</dbReference>
<dbReference type="EMBL" id="JMIR01000029">
    <property type="protein sequence ID" value="KEO81998.1"/>
    <property type="molecule type" value="Genomic_DNA"/>
</dbReference>
<proteinExistence type="predicted"/>
<dbReference type="Proteomes" id="UP000027931">
    <property type="component" value="Unassembled WGS sequence"/>
</dbReference>
<dbReference type="InterPro" id="IPR011009">
    <property type="entry name" value="Kinase-like_dom_sf"/>
</dbReference>
<evidence type="ECO:0000313" key="2">
    <source>
        <dbReference type="EMBL" id="KEO81998.1"/>
    </source>
</evidence>
<dbReference type="Pfam" id="PF01636">
    <property type="entry name" value="APH"/>
    <property type="match status" value="1"/>
</dbReference>
<dbReference type="RefSeq" id="WP_038091518.1">
    <property type="nucleotide sequence ID" value="NZ_JMIR01000029.1"/>
</dbReference>
<evidence type="ECO:0000259" key="1">
    <source>
        <dbReference type="Pfam" id="PF01636"/>
    </source>
</evidence>
<accession>A0A074LQ72</accession>
<comment type="caution">
    <text evidence="2">The sequence shown here is derived from an EMBL/GenBank/DDBJ whole genome shotgun (WGS) entry which is preliminary data.</text>
</comment>
<keyword evidence="3" id="KW-1185">Reference proteome</keyword>
<dbReference type="InterPro" id="IPR051678">
    <property type="entry name" value="AGP_Transferase"/>
</dbReference>
<reference evidence="2 3" key="1">
    <citation type="journal article" date="2013" name="Int. J. Syst. Evol. Microbiol.">
        <title>Tumebacillus flagellatus sp. nov., an alpha-amylase/pullulanase-producing bacterium isolated from cassava wastewater.</title>
        <authorList>
            <person name="Wang Q."/>
            <person name="Xie N."/>
            <person name="Qin Y."/>
            <person name="Shen N."/>
            <person name="Zhu J."/>
            <person name="Mi H."/>
            <person name="Huang R."/>
        </authorList>
    </citation>
    <scope>NUCLEOTIDE SEQUENCE [LARGE SCALE GENOMIC DNA]</scope>
    <source>
        <strain evidence="2 3">GST4</strain>
    </source>
</reference>
<dbReference type="eggNOG" id="COG3173">
    <property type="taxonomic scope" value="Bacteria"/>
</dbReference>
<name>A0A074LQ72_9BACL</name>
<dbReference type="PIRSF" id="PIRSF000707">
    <property type="entry name" value="Hygromycin-B_kinase"/>
    <property type="match status" value="1"/>
</dbReference>
<evidence type="ECO:0000313" key="3">
    <source>
        <dbReference type="Proteomes" id="UP000027931"/>
    </source>
</evidence>
<dbReference type="CDD" id="cd05120">
    <property type="entry name" value="APH_ChoK_like"/>
    <property type="match status" value="1"/>
</dbReference>